<dbReference type="Proteomes" id="UP000682782">
    <property type="component" value="Chromosome"/>
</dbReference>
<evidence type="ECO:0000313" key="1">
    <source>
        <dbReference type="EMBL" id="QUC66140.1"/>
    </source>
</evidence>
<keyword evidence="2" id="KW-1185">Reference proteome</keyword>
<organism evidence="1 2">
    <name type="scientific">Aristaeella hokkaidonensis</name>
    <dbReference type="NCBI Taxonomy" id="3046382"/>
    <lineage>
        <taxon>Bacteria</taxon>
        <taxon>Bacillati</taxon>
        <taxon>Bacillota</taxon>
        <taxon>Clostridia</taxon>
        <taxon>Eubacteriales</taxon>
        <taxon>Aristaeellaceae</taxon>
        <taxon>Aristaeella</taxon>
    </lineage>
</organism>
<gene>
    <name evidence="1" type="ORF">JYE49_09690</name>
</gene>
<protein>
    <submittedName>
        <fullName evidence="1">Sigma-70 family RNA polymerase sigma factor</fullName>
    </submittedName>
</protein>
<evidence type="ECO:0000313" key="2">
    <source>
        <dbReference type="Proteomes" id="UP000682782"/>
    </source>
</evidence>
<proteinExistence type="predicted"/>
<dbReference type="EMBL" id="CP068393">
    <property type="protein sequence ID" value="QUC66140.1"/>
    <property type="molecule type" value="Genomic_DNA"/>
</dbReference>
<sequence>MIAEKGPSCNTEELFDNLVLEYQMPLKRLCFMYLRDMTLAEDAVQDTFLKVYKNMDQFREGCSMKTWIMKIGVNTCRDMLRSAWLRHRKMSVNPDDLQLAAEENEKDEEAEELGQALLKLPVRYKDVILLYYYQDMNLTEVAEALHTSTSTVSRRLKHAQEILRNELKGGWEDEWKQSSSEGSSGSGSDDVRCEA</sequence>
<reference evidence="1" key="1">
    <citation type="submission" date="2021-01" db="EMBL/GenBank/DDBJ databases">
        <title>Complete genome sequence of Clostridiales bacterium R-7.</title>
        <authorList>
            <person name="Mahoney-Kurpe S.C."/>
            <person name="Palevich N."/>
            <person name="Koike S."/>
            <person name="Moon C.D."/>
            <person name="Attwood G.T."/>
        </authorList>
    </citation>
    <scope>NUCLEOTIDE SEQUENCE</scope>
    <source>
        <strain evidence="1">R-7</strain>
    </source>
</reference>
<name>A0AC61MUT6_9FIRM</name>
<accession>A0AC61MUT6</accession>